<gene>
    <name evidence="12" type="ORF">EJ08DRAFT_672095</name>
</gene>
<evidence type="ECO:0000256" key="1">
    <source>
        <dbReference type="ARBA" id="ARBA00004127"/>
    </source>
</evidence>
<sequence length="414" mass="45092">MIFVETCKESGLVFTLRQIFLRSWVNVLLVFVPLGIVAEKTGFAPIVTFSLNALAIIPLTGLLTYATENAASKLGVGLGALLNITFGNLVELIIFTSFMLREGHIRLVLASLLGSIFVNLLFILGIAIMSGGYRHREQLYNRKATQMLACFMNMGVLCLLIPTSLHACIKKVKQADHLTLKFSRGISVVVLLVYAVYIHVLLKSPPQQISNKTLFDHEAQTSTRPSKVDADEVRPIYTPNGGISYTPPEQITETSISKRSSIILLVISAGFISVCAEFLVDSIEHVVANARLTEAFLGLIILPLLGNTAELGTAVTVAIKNKMDLAINVTVGSAIQITLFMAPAMVALGWATGKDMSLEFDMFQTVALLITLVMVNFMLLSGRCNCLFGLLLFACYVIIGIGAYDFPNQHKKDG</sequence>
<feature type="transmembrane region" description="Helical" evidence="10">
    <location>
        <begin position="295"/>
        <end position="318"/>
    </location>
</feature>
<keyword evidence="8 10" id="KW-0406">Ion transport</keyword>
<keyword evidence="5 10" id="KW-0812">Transmembrane</keyword>
<keyword evidence="10" id="KW-0050">Antiport</keyword>
<dbReference type="InterPro" id="IPR004798">
    <property type="entry name" value="CAX-like"/>
</dbReference>
<dbReference type="NCBIfam" id="TIGR00378">
    <property type="entry name" value="cax"/>
    <property type="match status" value="1"/>
</dbReference>
<feature type="transmembrane region" description="Helical" evidence="10">
    <location>
        <begin position="145"/>
        <end position="165"/>
    </location>
</feature>
<feature type="transmembrane region" description="Helical" evidence="10">
    <location>
        <begin position="43"/>
        <end position="66"/>
    </location>
</feature>
<dbReference type="InterPro" id="IPR004713">
    <property type="entry name" value="CaH_exchang"/>
</dbReference>
<dbReference type="InterPro" id="IPR004837">
    <property type="entry name" value="NaCa_Exmemb"/>
</dbReference>
<feature type="transmembrane region" description="Helical" evidence="10">
    <location>
        <begin position="78"/>
        <end position="100"/>
    </location>
</feature>
<protein>
    <recommendedName>
        <fullName evidence="10">Vacuolar calcium ion transporter</fullName>
    </recommendedName>
</protein>
<accession>A0A9P4NL09</accession>
<dbReference type="GO" id="GO:0000329">
    <property type="term" value="C:fungal-type vacuole membrane"/>
    <property type="evidence" value="ECO:0007669"/>
    <property type="project" value="TreeGrafter"/>
</dbReference>
<evidence type="ECO:0000259" key="11">
    <source>
        <dbReference type="Pfam" id="PF01699"/>
    </source>
</evidence>
<keyword evidence="3 10" id="KW-0813">Transport</keyword>
<name>A0A9P4NL09_9PEZI</name>
<dbReference type="PANTHER" id="PTHR31503">
    <property type="entry name" value="VACUOLAR CALCIUM ION TRANSPORTER"/>
    <property type="match status" value="1"/>
</dbReference>
<evidence type="ECO:0000256" key="4">
    <source>
        <dbReference type="ARBA" id="ARBA00022568"/>
    </source>
</evidence>
<evidence type="ECO:0000313" key="13">
    <source>
        <dbReference type="Proteomes" id="UP000800235"/>
    </source>
</evidence>
<feature type="transmembrane region" description="Helical" evidence="10">
    <location>
        <begin position="185"/>
        <end position="202"/>
    </location>
</feature>
<evidence type="ECO:0000256" key="5">
    <source>
        <dbReference type="ARBA" id="ARBA00022692"/>
    </source>
</evidence>
<feature type="transmembrane region" description="Helical" evidence="10">
    <location>
        <begin position="112"/>
        <end position="133"/>
    </location>
</feature>
<dbReference type="Pfam" id="PF01699">
    <property type="entry name" value="Na_Ca_ex"/>
    <property type="match status" value="2"/>
</dbReference>
<dbReference type="GO" id="GO:0012505">
    <property type="term" value="C:endomembrane system"/>
    <property type="evidence" value="ECO:0007669"/>
    <property type="project" value="UniProtKB-SubCell"/>
</dbReference>
<feature type="transmembrane region" description="Helical" evidence="10">
    <location>
        <begin position="325"/>
        <end position="350"/>
    </location>
</feature>
<feature type="transmembrane region" description="Helical" evidence="10">
    <location>
        <begin position="387"/>
        <end position="404"/>
    </location>
</feature>
<evidence type="ECO:0000313" key="12">
    <source>
        <dbReference type="EMBL" id="KAF2425332.1"/>
    </source>
</evidence>
<evidence type="ECO:0000256" key="2">
    <source>
        <dbReference type="ARBA" id="ARBA00008170"/>
    </source>
</evidence>
<evidence type="ECO:0000256" key="3">
    <source>
        <dbReference type="ARBA" id="ARBA00022448"/>
    </source>
</evidence>
<dbReference type="PANTHER" id="PTHR31503:SF18">
    <property type="entry name" value="CA(2+)_H(+) EXCHANGER, PUTATIVE (EUROFUNG)-RELATED"/>
    <property type="match status" value="1"/>
</dbReference>
<reference evidence="12" key="1">
    <citation type="journal article" date="2020" name="Stud. Mycol.">
        <title>101 Dothideomycetes genomes: a test case for predicting lifestyles and emergence of pathogens.</title>
        <authorList>
            <person name="Haridas S."/>
            <person name="Albert R."/>
            <person name="Binder M."/>
            <person name="Bloem J."/>
            <person name="Labutti K."/>
            <person name="Salamov A."/>
            <person name="Andreopoulos B."/>
            <person name="Baker S."/>
            <person name="Barry K."/>
            <person name="Bills G."/>
            <person name="Bluhm B."/>
            <person name="Cannon C."/>
            <person name="Castanera R."/>
            <person name="Culley D."/>
            <person name="Daum C."/>
            <person name="Ezra D."/>
            <person name="Gonzalez J."/>
            <person name="Henrissat B."/>
            <person name="Kuo A."/>
            <person name="Liang C."/>
            <person name="Lipzen A."/>
            <person name="Lutzoni F."/>
            <person name="Magnuson J."/>
            <person name="Mondo S."/>
            <person name="Nolan M."/>
            <person name="Ohm R."/>
            <person name="Pangilinan J."/>
            <person name="Park H.-J."/>
            <person name="Ramirez L."/>
            <person name="Alfaro M."/>
            <person name="Sun H."/>
            <person name="Tritt A."/>
            <person name="Yoshinaga Y."/>
            <person name="Zwiers L.-H."/>
            <person name="Turgeon B."/>
            <person name="Goodwin S."/>
            <person name="Spatafora J."/>
            <person name="Crous P."/>
            <person name="Grigoriev I."/>
        </authorList>
    </citation>
    <scope>NUCLEOTIDE SEQUENCE</scope>
    <source>
        <strain evidence="12">CBS 130266</strain>
    </source>
</reference>
<evidence type="ECO:0000256" key="8">
    <source>
        <dbReference type="ARBA" id="ARBA00023065"/>
    </source>
</evidence>
<comment type="subcellular location">
    <subcellularLocation>
        <location evidence="1">Endomembrane system</location>
        <topology evidence="1">Multi-pass membrane protein</topology>
    </subcellularLocation>
    <subcellularLocation>
        <location evidence="10">Vacuole membrane</location>
    </subcellularLocation>
</comment>
<organism evidence="12 13">
    <name type="scientific">Tothia fuscella</name>
    <dbReference type="NCBI Taxonomy" id="1048955"/>
    <lineage>
        <taxon>Eukaryota</taxon>
        <taxon>Fungi</taxon>
        <taxon>Dikarya</taxon>
        <taxon>Ascomycota</taxon>
        <taxon>Pezizomycotina</taxon>
        <taxon>Dothideomycetes</taxon>
        <taxon>Pleosporomycetidae</taxon>
        <taxon>Venturiales</taxon>
        <taxon>Cylindrosympodiaceae</taxon>
        <taxon>Tothia</taxon>
    </lineage>
</organism>
<keyword evidence="9 10" id="KW-0472">Membrane</keyword>
<evidence type="ECO:0000256" key="7">
    <source>
        <dbReference type="ARBA" id="ARBA00022989"/>
    </source>
</evidence>
<evidence type="ECO:0000256" key="6">
    <source>
        <dbReference type="ARBA" id="ARBA00022837"/>
    </source>
</evidence>
<keyword evidence="10" id="KW-0926">Vacuole</keyword>
<comment type="function">
    <text evidence="10">Has a role in promoting intracellular calcium ion sequestration via the exchange of calcium ions for hydrogen ions across the vacuolar membrane. Involved also in manganese ion homeostasis via its uptake into the vacuole.</text>
</comment>
<dbReference type="Gene3D" id="1.20.1420.30">
    <property type="entry name" value="NCX, central ion-binding region"/>
    <property type="match status" value="2"/>
</dbReference>
<dbReference type="GO" id="GO:0006874">
    <property type="term" value="P:intracellular calcium ion homeostasis"/>
    <property type="evidence" value="ECO:0007669"/>
    <property type="project" value="TreeGrafter"/>
</dbReference>
<evidence type="ECO:0000256" key="9">
    <source>
        <dbReference type="ARBA" id="ARBA00023136"/>
    </source>
</evidence>
<keyword evidence="4 10" id="KW-0109">Calcium transport</keyword>
<dbReference type="InterPro" id="IPR044880">
    <property type="entry name" value="NCX_ion-bd_dom_sf"/>
</dbReference>
<keyword evidence="13" id="KW-1185">Reference proteome</keyword>
<dbReference type="Proteomes" id="UP000800235">
    <property type="component" value="Unassembled WGS sequence"/>
</dbReference>
<feature type="domain" description="Sodium/calcium exchanger membrane region" evidence="11">
    <location>
        <begin position="261"/>
        <end position="399"/>
    </location>
</feature>
<evidence type="ECO:0000256" key="10">
    <source>
        <dbReference type="RuleBase" id="RU365028"/>
    </source>
</evidence>
<dbReference type="AlphaFoldDB" id="A0A9P4NL09"/>
<feature type="transmembrane region" description="Helical" evidence="10">
    <location>
        <begin position="19"/>
        <end position="37"/>
    </location>
</feature>
<feature type="transmembrane region" description="Helical" evidence="10">
    <location>
        <begin position="362"/>
        <end position="380"/>
    </location>
</feature>
<keyword evidence="6 10" id="KW-0106">Calcium</keyword>
<feature type="transmembrane region" description="Helical" evidence="10">
    <location>
        <begin position="262"/>
        <end position="283"/>
    </location>
</feature>
<comment type="similarity">
    <text evidence="2 10">Belongs to the Ca(2+):cation antiporter (CaCA) (TC 2.A.19) family.</text>
</comment>
<dbReference type="GO" id="GO:0015369">
    <property type="term" value="F:calcium:proton antiporter activity"/>
    <property type="evidence" value="ECO:0007669"/>
    <property type="project" value="UniProtKB-UniRule"/>
</dbReference>
<keyword evidence="7 10" id="KW-1133">Transmembrane helix</keyword>
<proteinExistence type="inferred from homology"/>
<dbReference type="OrthoDB" id="1699231at2759"/>
<dbReference type="EMBL" id="MU007070">
    <property type="protein sequence ID" value="KAF2425332.1"/>
    <property type="molecule type" value="Genomic_DNA"/>
</dbReference>
<feature type="domain" description="Sodium/calcium exchanger membrane region" evidence="11">
    <location>
        <begin position="46"/>
        <end position="201"/>
    </location>
</feature>
<comment type="caution">
    <text evidence="12">The sequence shown here is derived from an EMBL/GenBank/DDBJ whole genome shotgun (WGS) entry which is preliminary data.</text>
</comment>